<evidence type="ECO:0000259" key="1">
    <source>
        <dbReference type="Pfam" id="PF22016"/>
    </source>
</evidence>
<dbReference type="AlphaFoldDB" id="D4H454"/>
<feature type="domain" description="DUF6933" evidence="1">
    <location>
        <begin position="4"/>
        <end position="172"/>
    </location>
</feature>
<dbReference type="RefSeq" id="WP_013009909.1">
    <property type="nucleotide sequence ID" value="NC_013943.1"/>
</dbReference>
<evidence type="ECO:0000313" key="2">
    <source>
        <dbReference type="EMBL" id="ADD67365.1"/>
    </source>
</evidence>
<dbReference type="Pfam" id="PF22016">
    <property type="entry name" value="DUF6933"/>
    <property type="match status" value="1"/>
</dbReference>
<organism evidence="2 3">
    <name type="scientific">Denitrovibrio acetiphilus (strain DSM 12809 / NBRC 114555 / N2460)</name>
    <dbReference type="NCBI Taxonomy" id="522772"/>
    <lineage>
        <taxon>Bacteria</taxon>
        <taxon>Pseudomonadati</taxon>
        <taxon>Deferribacterota</taxon>
        <taxon>Deferribacteres</taxon>
        <taxon>Deferribacterales</taxon>
        <taxon>Geovibrionaceae</taxon>
        <taxon>Denitrovibrio</taxon>
    </lineage>
</organism>
<gene>
    <name evidence="2" type="ordered locus">Dacet_0568</name>
</gene>
<dbReference type="Proteomes" id="UP000002012">
    <property type="component" value="Chromosome"/>
</dbReference>
<proteinExistence type="predicted"/>
<protein>
    <recommendedName>
        <fullName evidence="1">DUF6933 domain-containing protein</fullName>
    </recommendedName>
</protein>
<sequence length="196" mass="23529">MLHFNLTKQMYEKLIWAGTDMSADKIENCWHWHMKIITFGRMNCVLAVEEETRYAIVILDLKKAELKDFQKYFMIEMDNHLSTMFMYSDKIVLDKLRAFMTDLWDDISYSKPISRSVSAHMTQMEYEIDSFCHRKLGDYLPASNIELQTMCHYLNERLRSLGKKHDYHIPMDRFRNKVLELIGVEFDNVVQMDDFR</sequence>
<dbReference type="OrthoDB" id="9801392at2"/>
<reference evidence="2 3" key="1">
    <citation type="journal article" date="2010" name="Stand. Genomic Sci.">
        <title>Complete genome sequence of Denitrovibrio acetiphilus type strain (N2460).</title>
        <authorList>
            <person name="Kiss H."/>
            <person name="Lang E."/>
            <person name="Lapidus A."/>
            <person name="Copeland A."/>
            <person name="Nolan M."/>
            <person name="Glavina Del Rio T."/>
            <person name="Chen F."/>
            <person name="Lucas S."/>
            <person name="Tice H."/>
            <person name="Cheng J.F."/>
            <person name="Han C."/>
            <person name="Goodwin L."/>
            <person name="Pitluck S."/>
            <person name="Liolios K."/>
            <person name="Pati A."/>
            <person name="Ivanova N."/>
            <person name="Mavromatis K."/>
            <person name="Chen A."/>
            <person name="Palaniappan K."/>
            <person name="Land M."/>
            <person name="Hauser L."/>
            <person name="Chang Y.J."/>
            <person name="Jeffries C.D."/>
            <person name="Detter J.C."/>
            <person name="Brettin T."/>
            <person name="Spring S."/>
            <person name="Rohde M."/>
            <person name="Goker M."/>
            <person name="Woyke T."/>
            <person name="Bristow J."/>
            <person name="Eisen J.A."/>
            <person name="Markowitz V."/>
            <person name="Hugenholtz P."/>
            <person name="Kyrpides N.C."/>
            <person name="Klenk H.P."/>
        </authorList>
    </citation>
    <scope>NUCLEOTIDE SEQUENCE [LARGE SCALE GENOMIC DNA]</scope>
    <source>
        <strain evidence="3">DSM 12809 / NBRC 114555 / N2460</strain>
    </source>
</reference>
<evidence type="ECO:0000313" key="3">
    <source>
        <dbReference type="Proteomes" id="UP000002012"/>
    </source>
</evidence>
<dbReference type="HOGENOM" id="CLU_1522762_0_0_0"/>
<accession>D4H454</accession>
<dbReference type="EMBL" id="CP001968">
    <property type="protein sequence ID" value="ADD67365.1"/>
    <property type="molecule type" value="Genomic_DNA"/>
</dbReference>
<dbReference type="InterPro" id="IPR053864">
    <property type="entry name" value="DUF6933"/>
</dbReference>
<dbReference type="KEGG" id="dap:Dacet_0568"/>
<name>D4H454_DENA2</name>
<dbReference type="InParanoid" id="D4H454"/>
<keyword evidence="3" id="KW-1185">Reference proteome</keyword>
<dbReference type="PaxDb" id="522772-Dacet_0568"/>